<dbReference type="AlphaFoldDB" id="A0AAV6XYJ5"/>
<dbReference type="Proteomes" id="UP000826271">
    <property type="component" value="Unassembled WGS sequence"/>
</dbReference>
<name>A0AAV6XYJ5_9LAMI</name>
<gene>
    <name evidence="1" type="ORF">BUALT_Bualt02G0083900</name>
</gene>
<evidence type="ECO:0000313" key="2">
    <source>
        <dbReference type="Proteomes" id="UP000826271"/>
    </source>
</evidence>
<organism evidence="1 2">
    <name type="scientific">Buddleja alternifolia</name>
    <dbReference type="NCBI Taxonomy" id="168488"/>
    <lineage>
        <taxon>Eukaryota</taxon>
        <taxon>Viridiplantae</taxon>
        <taxon>Streptophyta</taxon>
        <taxon>Embryophyta</taxon>
        <taxon>Tracheophyta</taxon>
        <taxon>Spermatophyta</taxon>
        <taxon>Magnoliopsida</taxon>
        <taxon>eudicotyledons</taxon>
        <taxon>Gunneridae</taxon>
        <taxon>Pentapetalae</taxon>
        <taxon>asterids</taxon>
        <taxon>lamiids</taxon>
        <taxon>Lamiales</taxon>
        <taxon>Scrophulariaceae</taxon>
        <taxon>Buddlejeae</taxon>
        <taxon>Buddleja</taxon>
    </lineage>
</organism>
<evidence type="ECO:0000313" key="1">
    <source>
        <dbReference type="EMBL" id="KAG8388041.1"/>
    </source>
</evidence>
<sequence>MKLNSAISHQFIRLTVNGAVNLQVRGGSAGVIESFYGVIKPIPVVRKFVDIRSSGRIGSGTTEVLRGRIASINLAHRLLPLTNIWKWNSQAE</sequence>
<protein>
    <submittedName>
        <fullName evidence="1">Uncharacterized protein</fullName>
    </submittedName>
</protein>
<keyword evidence="2" id="KW-1185">Reference proteome</keyword>
<reference evidence="1" key="1">
    <citation type="submission" date="2019-10" db="EMBL/GenBank/DDBJ databases">
        <authorList>
            <person name="Zhang R."/>
            <person name="Pan Y."/>
            <person name="Wang J."/>
            <person name="Ma R."/>
            <person name="Yu S."/>
        </authorList>
    </citation>
    <scope>NUCLEOTIDE SEQUENCE</scope>
    <source>
        <strain evidence="1">LA-IB0</strain>
        <tissue evidence="1">Leaf</tissue>
    </source>
</reference>
<dbReference type="EMBL" id="WHWC01000002">
    <property type="protein sequence ID" value="KAG8388041.1"/>
    <property type="molecule type" value="Genomic_DNA"/>
</dbReference>
<comment type="caution">
    <text evidence="1">The sequence shown here is derived from an EMBL/GenBank/DDBJ whole genome shotgun (WGS) entry which is preliminary data.</text>
</comment>
<accession>A0AAV6XYJ5</accession>
<proteinExistence type="predicted"/>